<dbReference type="SUPFAM" id="SSF48452">
    <property type="entry name" value="TPR-like"/>
    <property type="match status" value="1"/>
</dbReference>
<gene>
    <name evidence="3" type="ORF">SAMN05421679_101348</name>
</gene>
<dbReference type="Proteomes" id="UP001158050">
    <property type="component" value="Unassembled WGS sequence"/>
</dbReference>
<feature type="signal peptide" evidence="2">
    <location>
        <begin position="1"/>
        <end position="24"/>
    </location>
</feature>
<name>A0ABY1R199_9FLAO</name>
<comment type="caution">
    <text evidence="3">The sequence shown here is derived from an EMBL/GenBank/DDBJ whole genome shotgun (WGS) entry which is preliminary data.</text>
</comment>
<dbReference type="InterPro" id="IPR011990">
    <property type="entry name" value="TPR-like_helical_dom_sf"/>
</dbReference>
<dbReference type="RefSeq" id="WP_283415284.1">
    <property type="nucleotide sequence ID" value="NZ_FXUO01000001.1"/>
</dbReference>
<organism evidence="3 4">
    <name type="scientific">Epilithonimonas pallida</name>
    <dbReference type="NCBI Taxonomy" id="373671"/>
    <lineage>
        <taxon>Bacteria</taxon>
        <taxon>Pseudomonadati</taxon>
        <taxon>Bacteroidota</taxon>
        <taxon>Flavobacteriia</taxon>
        <taxon>Flavobacteriales</taxon>
        <taxon>Weeksellaceae</taxon>
        <taxon>Chryseobacterium group</taxon>
        <taxon>Epilithonimonas</taxon>
    </lineage>
</organism>
<feature type="chain" id="PRO_5045424539" evidence="2">
    <location>
        <begin position="25"/>
        <end position="187"/>
    </location>
</feature>
<feature type="region of interest" description="Disordered" evidence="1">
    <location>
        <begin position="27"/>
        <end position="46"/>
    </location>
</feature>
<evidence type="ECO:0000313" key="3">
    <source>
        <dbReference type="EMBL" id="SMP87721.1"/>
    </source>
</evidence>
<evidence type="ECO:0000256" key="1">
    <source>
        <dbReference type="SAM" id="MobiDB-lite"/>
    </source>
</evidence>
<accession>A0ABY1R199</accession>
<dbReference type="InterPro" id="IPR019734">
    <property type="entry name" value="TPR_rpt"/>
</dbReference>
<evidence type="ECO:0000256" key="2">
    <source>
        <dbReference type="SAM" id="SignalP"/>
    </source>
</evidence>
<dbReference type="Gene3D" id="1.25.40.10">
    <property type="entry name" value="Tetratricopeptide repeat domain"/>
    <property type="match status" value="1"/>
</dbReference>
<reference evidence="3 4" key="1">
    <citation type="submission" date="2017-05" db="EMBL/GenBank/DDBJ databases">
        <authorList>
            <person name="Varghese N."/>
            <person name="Submissions S."/>
        </authorList>
    </citation>
    <scope>NUCLEOTIDE SEQUENCE [LARGE SCALE GENOMIC DNA]</scope>
    <source>
        <strain evidence="3 4">DSM 18015</strain>
    </source>
</reference>
<keyword evidence="4" id="KW-1185">Reference proteome</keyword>
<evidence type="ECO:0000313" key="4">
    <source>
        <dbReference type="Proteomes" id="UP001158050"/>
    </source>
</evidence>
<proteinExistence type="predicted"/>
<sequence length="187" mass="20726">MKTELKIKSLMFGLSLIAANYLTAQTNPTTNDTINNNQTTQTQTAGTTNPEIEALKQKIAAKPDDTQALVGLATAYQNANDWTSAIATWNKITTVIPDWAPAYYSIGYANQSAKNNEAAKAAYEQYISKVKPEEVEANKQNLAYAYFFIAFLDKDTDKEKAKQYIAKSLQYDSTNQDALNLSKSLMN</sequence>
<protein>
    <submittedName>
        <fullName evidence="3">Tetratricopeptide repeat-containing protein</fullName>
    </submittedName>
</protein>
<dbReference type="Pfam" id="PF13174">
    <property type="entry name" value="TPR_6"/>
    <property type="match status" value="2"/>
</dbReference>
<keyword evidence="2" id="KW-0732">Signal</keyword>
<dbReference type="EMBL" id="FXUO01000001">
    <property type="protein sequence ID" value="SMP87721.1"/>
    <property type="molecule type" value="Genomic_DNA"/>
</dbReference>